<dbReference type="CDD" id="cd00667">
    <property type="entry name" value="ring_hydroxylating_dioxygenases_beta"/>
    <property type="match status" value="1"/>
</dbReference>
<dbReference type="InterPro" id="IPR000391">
    <property type="entry name" value="Rng_hydr_dOase-bsu"/>
</dbReference>
<dbReference type="AlphaFoldDB" id="W4MG48"/>
<dbReference type="Proteomes" id="UP000019140">
    <property type="component" value="Unassembled WGS sequence"/>
</dbReference>
<protein>
    <submittedName>
        <fullName evidence="3">3-phenylpropionate dioxygenase</fullName>
    </submittedName>
</protein>
<evidence type="ECO:0000256" key="2">
    <source>
        <dbReference type="ARBA" id="ARBA00023002"/>
    </source>
</evidence>
<keyword evidence="4" id="KW-1185">Reference proteome</keyword>
<proteinExistence type="inferred from homology"/>
<dbReference type="Pfam" id="PF00866">
    <property type="entry name" value="Ring_hydroxyl_B"/>
    <property type="match status" value="1"/>
</dbReference>
<dbReference type="InterPro" id="IPR032710">
    <property type="entry name" value="NTF2-like_dom_sf"/>
</dbReference>
<sequence length="178" mass="21469">MAVDQAGVTLEHLLLVREIEEFLYHEADLLDDRQFEAWLDLLTDDIRYWMPMRRNVKFDDRESENTRELQDMNWFDEGKETLTQRVRQILTGVHWAEEPLSRVSHMVSNVRLIQATPEEVQVKCRFLIYRNRQQDETDFFVGKREDTLRKVDNEWKIARRKVILDQNVLLAKNLTVFF</sequence>
<dbReference type="PANTHER" id="PTHR41534">
    <property type="entry name" value="BLR3401 PROTEIN"/>
    <property type="match status" value="1"/>
</dbReference>
<keyword evidence="3" id="KW-0223">Dioxygenase</keyword>
<name>W4MG48_9BACT</name>
<dbReference type="NCBIfam" id="NF007479">
    <property type="entry name" value="PRK10069.1"/>
    <property type="match status" value="1"/>
</dbReference>
<evidence type="ECO:0000313" key="4">
    <source>
        <dbReference type="Proteomes" id="UP000019140"/>
    </source>
</evidence>
<evidence type="ECO:0000256" key="1">
    <source>
        <dbReference type="ARBA" id="ARBA00009570"/>
    </source>
</evidence>
<dbReference type="HOGENOM" id="CLU_102527_1_1_7"/>
<dbReference type="SUPFAM" id="SSF54427">
    <property type="entry name" value="NTF2-like"/>
    <property type="match status" value="1"/>
</dbReference>
<accession>W4MG48</accession>
<comment type="similarity">
    <text evidence="1">Belongs to the bacterial ring-hydroxylating dioxygenase beta subunit family.</text>
</comment>
<evidence type="ECO:0000313" key="3">
    <source>
        <dbReference type="EMBL" id="ETX08886.1"/>
    </source>
</evidence>
<dbReference type="GO" id="GO:0051213">
    <property type="term" value="F:dioxygenase activity"/>
    <property type="evidence" value="ECO:0007669"/>
    <property type="project" value="UniProtKB-KW"/>
</dbReference>
<dbReference type="Gene3D" id="3.10.450.50">
    <property type="match status" value="1"/>
</dbReference>
<gene>
    <name evidence="3" type="ORF">ETSY2_02775</name>
</gene>
<dbReference type="PANTHER" id="PTHR41534:SF2">
    <property type="entry name" value="3-PHENYLPROPIONATE_CINNAMIC ACID DIOXYGENASE SUBUNIT BETA"/>
    <property type="match status" value="1"/>
</dbReference>
<dbReference type="GO" id="GO:0019380">
    <property type="term" value="P:3-phenylpropionate catabolic process"/>
    <property type="evidence" value="ECO:0007669"/>
    <property type="project" value="TreeGrafter"/>
</dbReference>
<keyword evidence="2" id="KW-0560">Oxidoreductase</keyword>
<organism evidence="3 4">
    <name type="scientific">Candidatus Entotheonella gemina</name>
    <dbReference type="NCBI Taxonomy" id="1429439"/>
    <lineage>
        <taxon>Bacteria</taxon>
        <taxon>Pseudomonadati</taxon>
        <taxon>Nitrospinota/Tectimicrobiota group</taxon>
        <taxon>Candidatus Tectimicrobiota</taxon>
        <taxon>Candidatus Entotheonellia</taxon>
        <taxon>Candidatus Entotheonellales</taxon>
        <taxon>Candidatus Entotheonellaceae</taxon>
        <taxon>Candidatus Entotheonella</taxon>
    </lineage>
</organism>
<comment type="caution">
    <text evidence="3">The sequence shown here is derived from an EMBL/GenBank/DDBJ whole genome shotgun (WGS) entry which is preliminary data.</text>
</comment>
<reference evidence="3 4" key="1">
    <citation type="journal article" date="2014" name="Nature">
        <title>An environmental bacterial taxon with a large and distinct metabolic repertoire.</title>
        <authorList>
            <person name="Wilson M.C."/>
            <person name="Mori T."/>
            <person name="Ruckert C."/>
            <person name="Uria A.R."/>
            <person name="Helf M.J."/>
            <person name="Takada K."/>
            <person name="Gernert C."/>
            <person name="Steffens U.A."/>
            <person name="Heycke N."/>
            <person name="Schmitt S."/>
            <person name="Rinke C."/>
            <person name="Helfrich E.J."/>
            <person name="Brachmann A.O."/>
            <person name="Gurgui C."/>
            <person name="Wakimoto T."/>
            <person name="Kracht M."/>
            <person name="Crusemann M."/>
            <person name="Hentschel U."/>
            <person name="Abe I."/>
            <person name="Matsunaga S."/>
            <person name="Kalinowski J."/>
            <person name="Takeyama H."/>
            <person name="Piel J."/>
        </authorList>
    </citation>
    <scope>NUCLEOTIDE SEQUENCE [LARGE SCALE GENOMIC DNA]</scope>
    <source>
        <strain evidence="4">TSY2</strain>
    </source>
</reference>
<dbReference type="EMBL" id="AZHX01000116">
    <property type="protein sequence ID" value="ETX08886.1"/>
    <property type="molecule type" value="Genomic_DNA"/>
</dbReference>
<dbReference type="PATRIC" id="fig|1429439.4.peg.473"/>